<name>A0A067JN81_JATCU</name>
<dbReference type="SFLD" id="SFLDG00358">
    <property type="entry name" value="Main_(cytGST)"/>
    <property type="match status" value="1"/>
</dbReference>
<dbReference type="CDD" id="cd03050">
    <property type="entry name" value="GST_N_Theta"/>
    <property type="match status" value="1"/>
</dbReference>
<accession>A0A067JN81</accession>
<dbReference type="InterPro" id="IPR036249">
    <property type="entry name" value="Thioredoxin-like_sf"/>
</dbReference>
<dbReference type="OrthoDB" id="422574at2759"/>
<dbReference type="Proteomes" id="UP000027138">
    <property type="component" value="Unassembled WGS sequence"/>
</dbReference>
<evidence type="ECO:0000256" key="2">
    <source>
        <dbReference type="ARBA" id="ARBA00012452"/>
    </source>
</evidence>
<dbReference type="InterPro" id="IPR040079">
    <property type="entry name" value="Glutathione_S-Trfase"/>
</dbReference>
<reference evidence="9 10" key="1">
    <citation type="journal article" date="2014" name="PLoS ONE">
        <title>Global Analysis of Gene Expression Profiles in Physic Nut (Jatropha curcas L.) Seedlings Exposed to Salt Stress.</title>
        <authorList>
            <person name="Zhang L."/>
            <person name="Zhang C."/>
            <person name="Wu P."/>
            <person name="Chen Y."/>
            <person name="Li M."/>
            <person name="Jiang H."/>
            <person name="Wu G."/>
        </authorList>
    </citation>
    <scope>NUCLEOTIDE SEQUENCE [LARGE SCALE GENOMIC DNA]</scope>
    <source>
        <strain evidence="10">cv. GZQX0401</strain>
        <tissue evidence="9">Young leaves</tissue>
    </source>
</reference>
<evidence type="ECO:0000259" key="8">
    <source>
        <dbReference type="PROSITE" id="PS50405"/>
    </source>
</evidence>
<proteinExistence type="inferred from homology"/>
<evidence type="ECO:0000256" key="1">
    <source>
        <dbReference type="ARBA" id="ARBA00009899"/>
    </source>
</evidence>
<sequence length="250" mass="28496">MKLKIYADRMSQPSRAVLIFCKVNGIDFEEVKIDISKRQQLSHEFKEINPMGKVPAIVDGRFKLFESHAILTYLACAFRGVADHWYPADLSKRAKIQSVLDWHHSNLREGARKYVVNTALAPALGLPLNPRAAAKAEEVLLSSLSKIESFWLKGSGRFLVGSNQPSIADLSLVCEIMQLEVLDEKDRNRILGPRRKVQQWIEDTRNATRPHFNEVHQILFKVKAKLEKQRSKRAINETESSSKITLHSKI</sequence>
<dbReference type="CDD" id="cd03183">
    <property type="entry name" value="GST_C_Theta"/>
    <property type="match status" value="1"/>
</dbReference>
<dbReference type="SFLD" id="SFLDS00019">
    <property type="entry name" value="Glutathione_Transferase_(cytos"/>
    <property type="match status" value="1"/>
</dbReference>
<evidence type="ECO:0000256" key="6">
    <source>
        <dbReference type="SAM" id="MobiDB-lite"/>
    </source>
</evidence>
<dbReference type="InterPro" id="IPR004045">
    <property type="entry name" value="Glutathione_S-Trfase_N"/>
</dbReference>
<keyword evidence="3" id="KW-0216">Detoxification</keyword>
<dbReference type="STRING" id="180498.A0A067JN81"/>
<dbReference type="SFLD" id="SFLDG01153">
    <property type="entry name" value="Main.4:_Theta-like"/>
    <property type="match status" value="1"/>
</dbReference>
<gene>
    <name evidence="9" type="ORF">JCGZ_20607</name>
</gene>
<dbReference type="PROSITE" id="PS50404">
    <property type="entry name" value="GST_NTER"/>
    <property type="match status" value="1"/>
</dbReference>
<dbReference type="FunFam" id="1.20.1050.10:FF:000039">
    <property type="entry name" value="Glutathione S-transferase theta-1"/>
    <property type="match status" value="1"/>
</dbReference>
<feature type="domain" description="GST C-terminal" evidence="8">
    <location>
        <begin position="89"/>
        <end position="235"/>
    </location>
</feature>
<dbReference type="InterPro" id="IPR043377">
    <property type="entry name" value="GSTT1/2/3"/>
</dbReference>
<dbReference type="Gene3D" id="3.40.30.10">
    <property type="entry name" value="Glutaredoxin"/>
    <property type="match status" value="1"/>
</dbReference>
<evidence type="ECO:0000256" key="4">
    <source>
        <dbReference type="ARBA" id="ARBA00022679"/>
    </source>
</evidence>
<comment type="similarity">
    <text evidence="1">Belongs to the GST superfamily. Theta family.</text>
</comment>
<dbReference type="EC" id="2.5.1.18" evidence="2"/>
<keyword evidence="10" id="KW-1185">Reference proteome</keyword>
<dbReference type="Pfam" id="PF02798">
    <property type="entry name" value="GST_N"/>
    <property type="match status" value="1"/>
</dbReference>
<evidence type="ECO:0000313" key="9">
    <source>
        <dbReference type="EMBL" id="KDP25451.1"/>
    </source>
</evidence>
<feature type="region of interest" description="Disordered" evidence="6">
    <location>
        <begin position="231"/>
        <end position="250"/>
    </location>
</feature>
<dbReference type="GO" id="GO:0009407">
    <property type="term" value="P:toxin catabolic process"/>
    <property type="evidence" value="ECO:0007669"/>
    <property type="project" value="UniProtKB-ARBA"/>
</dbReference>
<evidence type="ECO:0000256" key="5">
    <source>
        <dbReference type="ARBA" id="ARBA00047960"/>
    </source>
</evidence>
<organism evidence="9 10">
    <name type="scientific">Jatropha curcas</name>
    <name type="common">Barbados nut</name>
    <dbReference type="NCBI Taxonomy" id="180498"/>
    <lineage>
        <taxon>Eukaryota</taxon>
        <taxon>Viridiplantae</taxon>
        <taxon>Streptophyta</taxon>
        <taxon>Embryophyta</taxon>
        <taxon>Tracheophyta</taxon>
        <taxon>Spermatophyta</taxon>
        <taxon>Magnoliopsida</taxon>
        <taxon>eudicotyledons</taxon>
        <taxon>Gunneridae</taxon>
        <taxon>Pentapetalae</taxon>
        <taxon>rosids</taxon>
        <taxon>fabids</taxon>
        <taxon>Malpighiales</taxon>
        <taxon>Euphorbiaceae</taxon>
        <taxon>Crotonoideae</taxon>
        <taxon>Jatropheae</taxon>
        <taxon>Jatropha</taxon>
    </lineage>
</organism>
<protein>
    <recommendedName>
        <fullName evidence="2">glutathione transferase</fullName>
        <ecNumber evidence="2">2.5.1.18</ecNumber>
    </recommendedName>
</protein>
<evidence type="ECO:0000313" key="10">
    <source>
        <dbReference type="Proteomes" id="UP000027138"/>
    </source>
</evidence>
<dbReference type="SUPFAM" id="SSF52833">
    <property type="entry name" value="Thioredoxin-like"/>
    <property type="match status" value="1"/>
</dbReference>
<keyword evidence="4" id="KW-0808">Transferase</keyword>
<dbReference type="Gene3D" id="1.20.1050.10">
    <property type="match status" value="1"/>
</dbReference>
<dbReference type="InterPro" id="IPR040077">
    <property type="entry name" value="GST_C_Theta"/>
</dbReference>
<dbReference type="EMBL" id="KK914993">
    <property type="protein sequence ID" value="KDP25451.1"/>
    <property type="molecule type" value="Genomic_DNA"/>
</dbReference>
<dbReference type="InterPro" id="IPR040075">
    <property type="entry name" value="GST_N_Theta"/>
</dbReference>
<dbReference type="FunFam" id="3.40.30.10:FF:000176">
    <property type="entry name" value="Glutathione S-transferase theta-1"/>
    <property type="match status" value="1"/>
</dbReference>
<evidence type="ECO:0000256" key="3">
    <source>
        <dbReference type="ARBA" id="ARBA00022575"/>
    </source>
</evidence>
<dbReference type="InterPro" id="IPR010987">
    <property type="entry name" value="Glutathione-S-Trfase_C-like"/>
</dbReference>
<dbReference type="PROSITE" id="PS50405">
    <property type="entry name" value="GST_CTER"/>
    <property type="match status" value="1"/>
</dbReference>
<feature type="domain" description="GST N-terminal" evidence="7">
    <location>
        <begin position="1"/>
        <end position="82"/>
    </location>
</feature>
<dbReference type="SUPFAM" id="SSF47616">
    <property type="entry name" value="GST C-terminal domain-like"/>
    <property type="match status" value="1"/>
</dbReference>
<comment type="catalytic activity">
    <reaction evidence="5">
        <text>RX + glutathione = an S-substituted glutathione + a halide anion + H(+)</text>
        <dbReference type="Rhea" id="RHEA:16437"/>
        <dbReference type="ChEBI" id="CHEBI:15378"/>
        <dbReference type="ChEBI" id="CHEBI:16042"/>
        <dbReference type="ChEBI" id="CHEBI:17792"/>
        <dbReference type="ChEBI" id="CHEBI:57925"/>
        <dbReference type="ChEBI" id="CHEBI:90779"/>
        <dbReference type="EC" id="2.5.1.18"/>
    </reaction>
</comment>
<feature type="compositionally biased region" description="Polar residues" evidence="6">
    <location>
        <begin position="237"/>
        <end position="250"/>
    </location>
</feature>
<dbReference type="AlphaFoldDB" id="A0A067JN81"/>
<dbReference type="GO" id="GO:0004364">
    <property type="term" value="F:glutathione transferase activity"/>
    <property type="evidence" value="ECO:0007669"/>
    <property type="project" value="UniProtKB-EC"/>
</dbReference>
<dbReference type="InterPro" id="IPR036282">
    <property type="entry name" value="Glutathione-S-Trfase_C_sf"/>
</dbReference>
<dbReference type="PANTHER" id="PTHR44750">
    <property type="entry name" value="GLUTATHIONE S-TRANSFERASE T1-RELATED"/>
    <property type="match status" value="1"/>
</dbReference>
<dbReference type="PANTHER" id="PTHR44750:SF1">
    <property type="entry name" value="GLUTATHIONE S-TRANSFERASE T1-RELATED"/>
    <property type="match status" value="1"/>
</dbReference>
<evidence type="ECO:0000259" key="7">
    <source>
        <dbReference type="PROSITE" id="PS50404"/>
    </source>
</evidence>